<accession>A0A0F6YKF3</accession>
<dbReference type="InterPro" id="IPR036230">
    <property type="entry name" value="LeuA_allosteric_dom_sf"/>
</dbReference>
<dbReference type="PROSITE" id="PS50991">
    <property type="entry name" value="PYR_CT"/>
    <property type="match status" value="1"/>
</dbReference>
<evidence type="ECO:0000256" key="8">
    <source>
        <dbReference type="NCBIfam" id="TIGR00977"/>
    </source>
</evidence>
<dbReference type="Gene3D" id="1.10.238.260">
    <property type="match status" value="1"/>
</dbReference>
<dbReference type="GO" id="GO:0009097">
    <property type="term" value="P:isoleucine biosynthetic process"/>
    <property type="evidence" value="ECO:0007669"/>
    <property type="project" value="UniProtKB-UniRule"/>
</dbReference>
<dbReference type="SMART" id="SM00917">
    <property type="entry name" value="LeuA_dimer"/>
    <property type="match status" value="1"/>
</dbReference>
<name>A0A0F6YKF3_9BACT</name>
<keyword evidence="12" id="KW-1185">Reference proteome</keyword>
<dbReference type="GO" id="GO:0003852">
    <property type="term" value="F:2-isopropylmalate synthase activity"/>
    <property type="evidence" value="ECO:0007669"/>
    <property type="project" value="InterPro"/>
</dbReference>
<dbReference type="UniPathway" id="UPA00047">
    <property type="reaction ID" value="UER00066"/>
</dbReference>
<evidence type="ECO:0000256" key="4">
    <source>
        <dbReference type="ARBA" id="ARBA00022624"/>
    </source>
</evidence>
<evidence type="ECO:0000256" key="5">
    <source>
        <dbReference type="ARBA" id="ARBA00022679"/>
    </source>
</evidence>
<dbReference type="InterPro" id="IPR054691">
    <property type="entry name" value="LeuA/HCS_post-cat"/>
</dbReference>
<dbReference type="Gene3D" id="3.30.160.270">
    <property type="match status" value="1"/>
</dbReference>
<dbReference type="PROSITE" id="PS00815">
    <property type="entry name" value="AIPM_HOMOCIT_SYNTH_1"/>
    <property type="match status" value="1"/>
</dbReference>
<dbReference type="Pfam" id="PF08502">
    <property type="entry name" value="LeuA_dimer"/>
    <property type="match status" value="1"/>
</dbReference>
<dbReference type="NCBIfam" id="TIGR00977">
    <property type="entry name" value="citramal_synth"/>
    <property type="match status" value="1"/>
</dbReference>
<evidence type="ECO:0000313" key="12">
    <source>
        <dbReference type="Proteomes" id="UP000034883"/>
    </source>
</evidence>
<dbReference type="PANTHER" id="PTHR43538:SF1">
    <property type="entry name" value="(R)-CITRAMALATE SYNTHASE"/>
    <property type="match status" value="1"/>
</dbReference>
<organism evidence="11 12">
    <name type="scientific">Sandaracinus amylolyticus</name>
    <dbReference type="NCBI Taxonomy" id="927083"/>
    <lineage>
        <taxon>Bacteria</taxon>
        <taxon>Pseudomonadati</taxon>
        <taxon>Myxococcota</taxon>
        <taxon>Polyangia</taxon>
        <taxon>Polyangiales</taxon>
        <taxon>Sandaracinaceae</taxon>
        <taxon>Sandaracinus</taxon>
    </lineage>
</organism>
<evidence type="ECO:0000259" key="10">
    <source>
        <dbReference type="PROSITE" id="PS50991"/>
    </source>
</evidence>
<keyword evidence="3" id="KW-0028">Amino-acid biosynthesis</keyword>
<dbReference type="STRING" id="927083.DB32_005206"/>
<keyword evidence="4" id="KW-0412">Isoleucine biosynthesis</keyword>
<dbReference type="Proteomes" id="UP000034883">
    <property type="component" value="Chromosome"/>
</dbReference>
<dbReference type="KEGG" id="samy:DB32_005206"/>
<dbReference type="RefSeq" id="WP_053235247.1">
    <property type="nucleotide sequence ID" value="NZ_CP011125.1"/>
</dbReference>
<evidence type="ECO:0000256" key="2">
    <source>
        <dbReference type="ARBA" id="ARBA00006154"/>
    </source>
</evidence>
<evidence type="ECO:0000313" key="11">
    <source>
        <dbReference type="EMBL" id="AKF08057.1"/>
    </source>
</evidence>
<comment type="similarity">
    <text evidence="2 9">Belongs to the alpha-IPM synthase/homocitrate synthase family.</text>
</comment>
<comment type="catalytic activity">
    <reaction evidence="7">
        <text>pyruvate + acetyl-CoA + H2O = (3R)-citramalate + CoA + H(+)</text>
        <dbReference type="Rhea" id="RHEA:19045"/>
        <dbReference type="ChEBI" id="CHEBI:15361"/>
        <dbReference type="ChEBI" id="CHEBI:15377"/>
        <dbReference type="ChEBI" id="CHEBI:15378"/>
        <dbReference type="ChEBI" id="CHEBI:30934"/>
        <dbReference type="ChEBI" id="CHEBI:57287"/>
        <dbReference type="ChEBI" id="CHEBI:57288"/>
        <dbReference type="EC" id="2.3.3.21"/>
    </reaction>
</comment>
<protein>
    <recommendedName>
        <fullName evidence="8">Citramalate synthase</fullName>
        <ecNumber evidence="8">2.3.3.21</ecNumber>
    </recommendedName>
</protein>
<dbReference type="EMBL" id="CP011125">
    <property type="protein sequence ID" value="AKF08057.1"/>
    <property type="molecule type" value="Genomic_DNA"/>
</dbReference>
<dbReference type="InterPro" id="IPR002034">
    <property type="entry name" value="AIPM/Hcit_synth_CS"/>
</dbReference>
<reference evidence="11 12" key="1">
    <citation type="submission" date="2015-03" db="EMBL/GenBank/DDBJ databases">
        <title>Genome assembly of Sandaracinus amylolyticus DSM 53668.</title>
        <authorList>
            <person name="Sharma G."/>
            <person name="Subramanian S."/>
        </authorList>
    </citation>
    <scope>NUCLEOTIDE SEQUENCE [LARGE SCALE GENOMIC DNA]</scope>
    <source>
        <strain evidence="11 12">DSM 53668</strain>
    </source>
</reference>
<dbReference type="SUPFAM" id="SSF110921">
    <property type="entry name" value="2-isopropylmalate synthase LeuA, allosteric (dimerisation) domain"/>
    <property type="match status" value="1"/>
</dbReference>
<evidence type="ECO:0000256" key="9">
    <source>
        <dbReference type="RuleBase" id="RU003523"/>
    </source>
</evidence>
<evidence type="ECO:0000256" key="6">
    <source>
        <dbReference type="ARBA" id="ARBA00023304"/>
    </source>
</evidence>
<dbReference type="CDD" id="cd07941">
    <property type="entry name" value="DRE_TIM_LeuA3"/>
    <property type="match status" value="1"/>
</dbReference>
<evidence type="ECO:0000256" key="7">
    <source>
        <dbReference type="ARBA" id="ARBA00048263"/>
    </source>
</evidence>
<dbReference type="Pfam" id="PF00682">
    <property type="entry name" value="HMGL-like"/>
    <property type="match status" value="1"/>
</dbReference>
<keyword evidence="5 9" id="KW-0808">Transferase</keyword>
<dbReference type="PROSITE" id="PS00816">
    <property type="entry name" value="AIPM_HOMOCIT_SYNTH_2"/>
    <property type="match status" value="1"/>
</dbReference>
<dbReference type="Pfam" id="PF22617">
    <property type="entry name" value="HCS_D2"/>
    <property type="match status" value="1"/>
</dbReference>
<dbReference type="InterPro" id="IPR000891">
    <property type="entry name" value="PYR_CT"/>
</dbReference>
<dbReference type="EC" id="2.3.3.21" evidence="8"/>
<evidence type="ECO:0000256" key="1">
    <source>
        <dbReference type="ARBA" id="ARBA00004743"/>
    </source>
</evidence>
<comment type="pathway">
    <text evidence="1">Amino-acid biosynthesis; L-isoleucine biosynthesis; 2-oxobutanoate from pyruvate: step 1/3.</text>
</comment>
<dbReference type="PANTHER" id="PTHR43538">
    <property type="entry name" value="ALPHA-IPM SYNTHASE/HOMOCITRATE SYNTHASE"/>
    <property type="match status" value="1"/>
</dbReference>
<gene>
    <name evidence="11" type="ORF">DB32_005206</name>
</gene>
<proteinExistence type="inferred from homology"/>
<dbReference type="InterPro" id="IPR013709">
    <property type="entry name" value="2-isopropylmalate_synth_dimer"/>
</dbReference>
<dbReference type="GO" id="GO:0043714">
    <property type="term" value="F:(R)-citramalate synthase activity"/>
    <property type="evidence" value="ECO:0007669"/>
    <property type="project" value="UniProtKB-UniRule"/>
</dbReference>
<feature type="domain" description="Pyruvate carboxyltransferase" evidence="10">
    <location>
        <begin position="10"/>
        <end position="272"/>
    </location>
</feature>
<evidence type="ECO:0000256" key="3">
    <source>
        <dbReference type="ARBA" id="ARBA00022605"/>
    </source>
</evidence>
<keyword evidence="6" id="KW-0100">Branched-chain amino acid biosynthesis</keyword>
<dbReference type="InterPro" id="IPR013785">
    <property type="entry name" value="Aldolase_TIM"/>
</dbReference>
<dbReference type="SUPFAM" id="SSF51569">
    <property type="entry name" value="Aldolase"/>
    <property type="match status" value="1"/>
</dbReference>
<dbReference type="InterPro" id="IPR005675">
    <property type="entry name" value="Citramal_synthase"/>
</dbReference>
<dbReference type="OrthoDB" id="9803573at2"/>
<dbReference type="GO" id="GO:0009098">
    <property type="term" value="P:L-leucine biosynthetic process"/>
    <property type="evidence" value="ECO:0007669"/>
    <property type="project" value="InterPro"/>
</dbReference>
<dbReference type="Gene3D" id="3.20.20.70">
    <property type="entry name" value="Aldolase class I"/>
    <property type="match status" value="1"/>
</dbReference>
<dbReference type="AlphaFoldDB" id="A0A0F6YKF3"/>
<sequence>MSEVVDALRVRIYDTTLRDGTQREGLSLTCEDKLRIADRLDRLGVSWIEAGWPGSNPKDAELFARARDHQLTHAKWAAFGATRRAHVRPEHDPQVEALLEAGTDVVTIFGKSSRLHVTEVLRVTLDENLKMIEQTVALLVKEGRTVVYDAEHFFDGWREDPSYALESLTAARNGGASELVLCDTNGGSLPWDVEAIVGRMVRAFSCPVGIHAHDDGGLAVANSLAAVRAGARHVQGTFNGWGERCGNADLCTIIPDLELKLGARCLPEGKLAELTETARELVELANLTPDPHKPYVGRSAFAHKGGVHVAAVRRSKRSYEHVDPERVGNKSRVVVSELAGQGNVHAHAEQIGLSLEDEEARSVVRAIKADEARGYSFDAAEASVAMRIERARPGYVAPFRVLDYRVIVGRDRDGQPTAEATVKVAIGDQVVHTAGEHQGPVAALDRALRAALEPSLPRVAALRLVDFKVRILDGRLATDAVTRVLVDTSDGDDTWSTVGASSSVVEASLEALVDGIEHGLARHARASVPPQEKVG</sequence>